<dbReference type="Proteomes" id="UP000828390">
    <property type="component" value="Unassembled WGS sequence"/>
</dbReference>
<organism evidence="1 2">
    <name type="scientific">Dreissena polymorpha</name>
    <name type="common">Zebra mussel</name>
    <name type="synonym">Mytilus polymorpha</name>
    <dbReference type="NCBI Taxonomy" id="45954"/>
    <lineage>
        <taxon>Eukaryota</taxon>
        <taxon>Metazoa</taxon>
        <taxon>Spiralia</taxon>
        <taxon>Lophotrochozoa</taxon>
        <taxon>Mollusca</taxon>
        <taxon>Bivalvia</taxon>
        <taxon>Autobranchia</taxon>
        <taxon>Heteroconchia</taxon>
        <taxon>Euheterodonta</taxon>
        <taxon>Imparidentia</taxon>
        <taxon>Neoheterodontei</taxon>
        <taxon>Myida</taxon>
        <taxon>Dreissenoidea</taxon>
        <taxon>Dreissenidae</taxon>
        <taxon>Dreissena</taxon>
    </lineage>
</organism>
<gene>
    <name evidence="1" type="ORF">DPMN_167555</name>
</gene>
<comment type="caution">
    <text evidence="1">The sequence shown here is derived from an EMBL/GenBank/DDBJ whole genome shotgun (WGS) entry which is preliminary data.</text>
</comment>
<name>A0A9D4F4Q8_DREPO</name>
<protein>
    <submittedName>
        <fullName evidence="1">Uncharacterized protein</fullName>
    </submittedName>
</protein>
<dbReference type="EMBL" id="JAIWYP010000008">
    <property type="protein sequence ID" value="KAH3789377.1"/>
    <property type="molecule type" value="Genomic_DNA"/>
</dbReference>
<sequence>MCKAYSEKRPEQFSNDDDPFYLAPRSKGCSSQWFLRPRLGEVKLRRKSKPWQMHKIFLMENATQTTLHENILSRSCEAMILLPQKLWLLLVLS</sequence>
<evidence type="ECO:0000313" key="1">
    <source>
        <dbReference type="EMBL" id="KAH3789377.1"/>
    </source>
</evidence>
<proteinExistence type="predicted"/>
<accession>A0A9D4F4Q8</accession>
<reference evidence="1" key="1">
    <citation type="journal article" date="2019" name="bioRxiv">
        <title>The Genome of the Zebra Mussel, Dreissena polymorpha: A Resource for Invasive Species Research.</title>
        <authorList>
            <person name="McCartney M.A."/>
            <person name="Auch B."/>
            <person name="Kono T."/>
            <person name="Mallez S."/>
            <person name="Zhang Y."/>
            <person name="Obille A."/>
            <person name="Becker A."/>
            <person name="Abrahante J.E."/>
            <person name="Garbe J."/>
            <person name="Badalamenti J.P."/>
            <person name="Herman A."/>
            <person name="Mangelson H."/>
            <person name="Liachko I."/>
            <person name="Sullivan S."/>
            <person name="Sone E.D."/>
            <person name="Koren S."/>
            <person name="Silverstein K.A.T."/>
            <person name="Beckman K.B."/>
            <person name="Gohl D.M."/>
        </authorList>
    </citation>
    <scope>NUCLEOTIDE SEQUENCE</scope>
    <source>
        <strain evidence="1">Duluth1</strain>
        <tissue evidence="1">Whole animal</tissue>
    </source>
</reference>
<keyword evidence="2" id="KW-1185">Reference proteome</keyword>
<reference evidence="1" key="2">
    <citation type="submission" date="2020-11" db="EMBL/GenBank/DDBJ databases">
        <authorList>
            <person name="McCartney M.A."/>
            <person name="Auch B."/>
            <person name="Kono T."/>
            <person name="Mallez S."/>
            <person name="Becker A."/>
            <person name="Gohl D.M."/>
            <person name="Silverstein K.A.T."/>
            <person name="Koren S."/>
            <person name="Bechman K.B."/>
            <person name="Herman A."/>
            <person name="Abrahante J.E."/>
            <person name="Garbe J."/>
        </authorList>
    </citation>
    <scope>NUCLEOTIDE SEQUENCE</scope>
    <source>
        <strain evidence="1">Duluth1</strain>
        <tissue evidence="1">Whole animal</tissue>
    </source>
</reference>
<dbReference type="AlphaFoldDB" id="A0A9D4F4Q8"/>
<evidence type="ECO:0000313" key="2">
    <source>
        <dbReference type="Proteomes" id="UP000828390"/>
    </source>
</evidence>